<dbReference type="PATRIC" id="fig|1423801.4.peg.710"/>
<evidence type="ECO:0000313" key="1">
    <source>
        <dbReference type="EMBL" id="KRL98887.1"/>
    </source>
</evidence>
<dbReference type="EMBL" id="AZFQ01000036">
    <property type="protein sequence ID" value="KRL98887.1"/>
    <property type="molecule type" value="Genomic_DNA"/>
</dbReference>
<dbReference type="STRING" id="1423801.FD50_GL000700"/>
<name>A0A0R1V006_9LACO</name>
<proteinExistence type="predicted"/>
<keyword evidence="2" id="KW-1185">Reference proteome</keyword>
<organism evidence="1 2">
    <name type="scientific">Liquorilactobacillus satsumensis DSM 16230 = JCM 12392</name>
    <dbReference type="NCBI Taxonomy" id="1423801"/>
    <lineage>
        <taxon>Bacteria</taxon>
        <taxon>Bacillati</taxon>
        <taxon>Bacillota</taxon>
        <taxon>Bacilli</taxon>
        <taxon>Lactobacillales</taxon>
        <taxon>Lactobacillaceae</taxon>
        <taxon>Liquorilactobacillus</taxon>
    </lineage>
</organism>
<protein>
    <submittedName>
        <fullName evidence="1">Uncharacterized protein</fullName>
    </submittedName>
</protein>
<evidence type="ECO:0000313" key="2">
    <source>
        <dbReference type="Proteomes" id="UP000051166"/>
    </source>
</evidence>
<sequence length="53" mass="6180">MLIFVLKLTRGKGNFILLLTAIIWRTNYIFIKQVLRTNLPTDLNTLRGPFSML</sequence>
<reference evidence="1 2" key="1">
    <citation type="journal article" date="2015" name="Genome Announc.">
        <title>Expanding the biotechnology potential of lactobacilli through comparative genomics of 213 strains and associated genera.</title>
        <authorList>
            <person name="Sun Z."/>
            <person name="Harris H.M."/>
            <person name="McCann A."/>
            <person name="Guo C."/>
            <person name="Argimon S."/>
            <person name="Zhang W."/>
            <person name="Yang X."/>
            <person name="Jeffery I.B."/>
            <person name="Cooney J.C."/>
            <person name="Kagawa T.F."/>
            <person name="Liu W."/>
            <person name="Song Y."/>
            <person name="Salvetti E."/>
            <person name="Wrobel A."/>
            <person name="Rasinkangas P."/>
            <person name="Parkhill J."/>
            <person name="Rea M.C."/>
            <person name="O'Sullivan O."/>
            <person name="Ritari J."/>
            <person name="Douillard F.P."/>
            <person name="Paul Ross R."/>
            <person name="Yang R."/>
            <person name="Briner A.E."/>
            <person name="Felis G.E."/>
            <person name="de Vos W.M."/>
            <person name="Barrangou R."/>
            <person name="Klaenhammer T.R."/>
            <person name="Caufield P.W."/>
            <person name="Cui Y."/>
            <person name="Zhang H."/>
            <person name="O'Toole P.W."/>
        </authorList>
    </citation>
    <scope>NUCLEOTIDE SEQUENCE [LARGE SCALE GENOMIC DNA]</scope>
    <source>
        <strain evidence="1 2">DSM 16230</strain>
    </source>
</reference>
<gene>
    <name evidence="1" type="ORF">FD50_GL000700</name>
</gene>
<dbReference type="AlphaFoldDB" id="A0A0R1V006"/>
<dbReference type="Proteomes" id="UP000051166">
    <property type="component" value="Unassembled WGS sequence"/>
</dbReference>
<comment type="caution">
    <text evidence="1">The sequence shown here is derived from an EMBL/GenBank/DDBJ whole genome shotgun (WGS) entry which is preliminary data.</text>
</comment>
<accession>A0A0R1V006</accession>